<dbReference type="EMBL" id="MTKO01000046">
    <property type="protein sequence ID" value="RWX46960.1"/>
    <property type="molecule type" value="Genomic_DNA"/>
</dbReference>
<keyword evidence="4" id="KW-0812">Transmembrane</keyword>
<keyword evidence="3" id="KW-0067">ATP-binding</keyword>
<proteinExistence type="predicted"/>
<gene>
    <name evidence="6" type="ORF">H206_03762</name>
</gene>
<keyword evidence="4" id="KW-1133">Transmembrane helix</keyword>
<dbReference type="GO" id="GO:0006418">
    <property type="term" value="P:tRNA aminoacylation for protein translation"/>
    <property type="evidence" value="ECO:0007669"/>
    <property type="project" value="InterPro"/>
</dbReference>
<keyword evidence="4" id="KW-0472">Membrane</keyword>
<evidence type="ECO:0000256" key="2">
    <source>
        <dbReference type="ARBA" id="ARBA00022741"/>
    </source>
</evidence>
<evidence type="ECO:0000313" key="7">
    <source>
        <dbReference type="Proteomes" id="UP000287853"/>
    </source>
</evidence>
<evidence type="ECO:0000256" key="3">
    <source>
        <dbReference type="ARBA" id="ARBA00022840"/>
    </source>
</evidence>
<evidence type="ECO:0000256" key="1">
    <source>
        <dbReference type="ARBA" id="ARBA00022598"/>
    </source>
</evidence>
<evidence type="ECO:0000313" key="6">
    <source>
        <dbReference type="EMBL" id="RWX46960.1"/>
    </source>
</evidence>
<dbReference type="InterPro" id="IPR045864">
    <property type="entry name" value="aa-tRNA-synth_II/BPL/LPL"/>
</dbReference>
<evidence type="ECO:0000259" key="5">
    <source>
        <dbReference type="Pfam" id="PF00152"/>
    </source>
</evidence>
<sequence>MNLSFINDLFAVLYSGAPPHGGIAFGVYRLLMILTELHLRPDWKEEKKE</sequence>
<name>A0A3S3RSM0_9BACT</name>
<keyword evidence="1" id="KW-0436">Ligase</keyword>
<accession>A0A3S3RSM0</accession>
<dbReference type="AlphaFoldDB" id="A0A3S3RSM0"/>
<keyword evidence="7" id="KW-1185">Reference proteome</keyword>
<feature type="domain" description="Aminoacyl-tRNA synthetase class II (D/K/N)" evidence="5">
    <location>
        <begin position="8"/>
        <end position="37"/>
    </location>
</feature>
<dbReference type="Pfam" id="PF00152">
    <property type="entry name" value="tRNA-synt_2"/>
    <property type="match status" value="1"/>
</dbReference>
<reference evidence="6 7" key="1">
    <citation type="submission" date="2017-01" db="EMBL/GenBank/DDBJ databases">
        <title>The cable genome- insights into the physiology and evolution of filamentous bacteria capable of sulfide oxidation via long distance electron transfer.</title>
        <authorList>
            <person name="Schreiber L."/>
            <person name="Bjerg J.T."/>
            <person name="Boggild A."/>
            <person name="Van De Vossenberg J."/>
            <person name="Meysman F."/>
            <person name="Nielsen L.P."/>
            <person name="Schramm A."/>
            <person name="Kjeldsen K.U."/>
        </authorList>
    </citation>
    <scope>NUCLEOTIDE SEQUENCE [LARGE SCALE GENOMIC DNA]</scope>
    <source>
        <strain evidence="6">MCF</strain>
    </source>
</reference>
<dbReference type="InterPro" id="IPR004364">
    <property type="entry name" value="Aa-tRNA-synt_II"/>
</dbReference>
<dbReference type="GO" id="GO:0005524">
    <property type="term" value="F:ATP binding"/>
    <property type="evidence" value="ECO:0007669"/>
    <property type="project" value="InterPro"/>
</dbReference>
<feature type="transmembrane region" description="Helical" evidence="4">
    <location>
        <begin position="20"/>
        <end position="39"/>
    </location>
</feature>
<keyword evidence="2" id="KW-0547">Nucleotide-binding</keyword>
<dbReference type="SUPFAM" id="SSF55681">
    <property type="entry name" value="Class II aaRS and biotin synthetases"/>
    <property type="match status" value="1"/>
</dbReference>
<dbReference type="GO" id="GO:0004812">
    <property type="term" value="F:aminoacyl-tRNA ligase activity"/>
    <property type="evidence" value="ECO:0007669"/>
    <property type="project" value="UniProtKB-KW"/>
</dbReference>
<dbReference type="Gene3D" id="3.30.930.10">
    <property type="entry name" value="Bira Bifunctional Protein, Domain 2"/>
    <property type="match status" value="1"/>
</dbReference>
<protein>
    <submittedName>
        <fullName evidence="6">tRNA synthetases class II (D, K and N)</fullName>
    </submittedName>
</protein>
<comment type="caution">
    <text evidence="6">The sequence shown here is derived from an EMBL/GenBank/DDBJ whole genome shotgun (WGS) entry which is preliminary data.</text>
</comment>
<dbReference type="Proteomes" id="UP000287853">
    <property type="component" value="Unassembled WGS sequence"/>
</dbReference>
<evidence type="ECO:0000256" key="4">
    <source>
        <dbReference type="SAM" id="Phobius"/>
    </source>
</evidence>
<organism evidence="6 7">
    <name type="scientific">Candidatus Electrothrix aarhusensis</name>
    <dbReference type="NCBI Taxonomy" id="1859131"/>
    <lineage>
        <taxon>Bacteria</taxon>
        <taxon>Pseudomonadati</taxon>
        <taxon>Thermodesulfobacteriota</taxon>
        <taxon>Desulfobulbia</taxon>
        <taxon>Desulfobulbales</taxon>
        <taxon>Desulfobulbaceae</taxon>
        <taxon>Candidatus Electrothrix</taxon>
    </lineage>
</organism>
<keyword evidence="6" id="KW-0030">Aminoacyl-tRNA synthetase</keyword>